<keyword evidence="3" id="KW-1185">Reference proteome</keyword>
<evidence type="ECO:0000313" key="3">
    <source>
        <dbReference type="Proteomes" id="UP001244787"/>
    </source>
</evidence>
<feature type="compositionally biased region" description="Low complexity" evidence="1">
    <location>
        <begin position="127"/>
        <end position="159"/>
    </location>
</feature>
<organism evidence="2 3">
    <name type="scientific">Aequorivita aurantiaca</name>
    <dbReference type="NCBI Taxonomy" id="3053356"/>
    <lineage>
        <taxon>Bacteria</taxon>
        <taxon>Pseudomonadati</taxon>
        <taxon>Bacteroidota</taxon>
        <taxon>Flavobacteriia</taxon>
        <taxon>Flavobacteriales</taxon>
        <taxon>Flavobacteriaceae</taxon>
        <taxon>Aequorivita</taxon>
    </lineage>
</organism>
<dbReference type="PROSITE" id="PS51257">
    <property type="entry name" value="PROKAR_LIPOPROTEIN"/>
    <property type="match status" value="1"/>
</dbReference>
<feature type="compositionally biased region" description="Low complexity" evidence="1">
    <location>
        <begin position="51"/>
        <end position="62"/>
    </location>
</feature>
<comment type="caution">
    <text evidence="2">The sequence shown here is derived from an EMBL/GenBank/DDBJ whole genome shotgun (WGS) entry which is preliminary data.</text>
</comment>
<dbReference type="Proteomes" id="UP001244787">
    <property type="component" value="Unassembled WGS sequence"/>
</dbReference>
<evidence type="ECO:0000256" key="1">
    <source>
        <dbReference type="SAM" id="MobiDB-lite"/>
    </source>
</evidence>
<dbReference type="RefSeq" id="WP_290254246.1">
    <property type="nucleotide sequence ID" value="NZ_JAUGQQ010000003.1"/>
</dbReference>
<reference evidence="2 3" key="1">
    <citation type="submission" date="2023-06" db="EMBL/GenBank/DDBJ databases">
        <authorList>
            <person name="Ye Y.-Q."/>
            <person name="Du Z.-J."/>
        </authorList>
    </citation>
    <scope>NUCLEOTIDE SEQUENCE [LARGE SCALE GENOMIC DNA]</scope>
    <source>
        <strain evidence="2 3">SDUM287046</strain>
    </source>
</reference>
<feature type="region of interest" description="Disordered" evidence="1">
    <location>
        <begin position="41"/>
        <end position="71"/>
    </location>
</feature>
<proteinExistence type="predicted"/>
<dbReference type="EMBL" id="JAUGQQ010000003">
    <property type="protein sequence ID" value="MDN3724153.1"/>
    <property type="molecule type" value="Genomic_DNA"/>
</dbReference>
<protein>
    <recommendedName>
        <fullName evidence="4">Lipoprotein</fullName>
    </recommendedName>
</protein>
<accession>A0ABT8DGV5</accession>
<feature type="region of interest" description="Disordered" evidence="1">
    <location>
        <begin position="124"/>
        <end position="159"/>
    </location>
</feature>
<sequence>MKTIKFVLVTIMILGFTSCNNSNRDRTDNVNNRDINLEDTADDMDSMEAGNNTNASNASQNNDPTAMYKQLNMSPEQIQRFESENPNFRDSIGNSQWRSNATMDNSMRNILSTDQYQQYETWRDNRTGNNNAGSNSTNNNTNTQTNNYQNGTNQNNRNN</sequence>
<evidence type="ECO:0000313" key="2">
    <source>
        <dbReference type="EMBL" id="MDN3724153.1"/>
    </source>
</evidence>
<name>A0ABT8DGV5_9FLAO</name>
<gene>
    <name evidence="2" type="ORF">QRD02_07145</name>
</gene>
<evidence type="ECO:0008006" key="4">
    <source>
        <dbReference type="Google" id="ProtNLM"/>
    </source>
</evidence>